<evidence type="ECO:0000313" key="8">
    <source>
        <dbReference type="Proteomes" id="UP000630149"/>
    </source>
</evidence>
<feature type="signal peptide" evidence="6">
    <location>
        <begin position="1"/>
        <end position="20"/>
    </location>
</feature>
<keyword evidence="8" id="KW-1185">Reference proteome</keyword>
<evidence type="ECO:0000256" key="6">
    <source>
        <dbReference type="SAM" id="SignalP"/>
    </source>
</evidence>
<evidence type="ECO:0000256" key="5">
    <source>
        <dbReference type="ARBA" id="ARBA00023145"/>
    </source>
</evidence>
<comment type="caution">
    <text evidence="7">The sequence shown here is derived from an EMBL/GenBank/DDBJ whole genome shotgun (WGS) entry which is preliminary data.</text>
</comment>
<dbReference type="PANTHER" id="PTHR47965">
    <property type="entry name" value="ASPARTYL PROTEASE-RELATED"/>
    <property type="match status" value="1"/>
</dbReference>
<reference evidence="7" key="2">
    <citation type="submission" date="2020-09" db="EMBL/GenBank/DDBJ databases">
        <authorList>
            <person name="Sun Q."/>
            <person name="Ohkuma M."/>
        </authorList>
    </citation>
    <scope>NUCLEOTIDE SEQUENCE</scope>
    <source>
        <strain evidence="7">JCM 13919</strain>
    </source>
</reference>
<dbReference type="Proteomes" id="UP000630149">
    <property type="component" value="Unassembled WGS sequence"/>
</dbReference>
<evidence type="ECO:0000256" key="2">
    <source>
        <dbReference type="ARBA" id="ARBA00022729"/>
    </source>
</evidence>
<dbReference type="Gene3D" id="2.40.70.10">
    <property type="entry name" value="Acid Proteases"/>
    <property type="match status" value="2"/>
</dbReference>
<keyword evidence="5" id="KW-0865">Zymogen</keyword>
<evidence type="ECO:0000256" key="1">
    <source>
        <dbReference type="ARBA" id="ARBA00022670"/>
    </source>
</evidence>
<evidence type="ECO:0000313" key="7">
    <source>
        <dbReference type="EMBL" id="GGI92770.1"/>
    </source>
</evidence>
<dbReference type="AlphaFoldDB" id="A0A917JZG6"/>
<dbReference type="PANTHER" id="PTHR47965:SF12">
    <property type="entry name" value="ASPARTIC PROTEINASE 3-RELATED"/>
    <property type="match status" value="1"/>
</dbReference>
<dbReference type="EMBL" id="BMOB01000014">
    <property type="protein sequence ID" value="GGI92770.1"/>
    <property type="molecule type" value="Genomic_DNA"/>
</dbReference>
<keyword evidence="3" id="KW-0064">Aspartyl protease</keyword>
<dbReference type="PROSITE" id="PS00141">
    <property type="entry name" value="ASP_PROTEASE"/>
    <property type="match status" value="1"/>
</dbReference>
<accession>A0A917JZG6</accession>
<reference evidence="7" key="1">
    <citation type="journal article" date="2014" name="Int. J. Syst. Evol. Microbiol.">
        <title>Complete genome sequence of Corynebacterium casei LMG S-19264T (=DSM 44701T), isolated from a smear-ripened cheese.</title>
        <authorList>
            <consortium name="US DOE Joint Genome Institute (JGI-PGF)"/>
            <person name="Walter F."/>
            <person name="Albersmeier A."/>
            <person name="Kalinowski J."/>
            <person name="Ruckert C."/>
        </authorList>
    </citation>
    <scope>NUCLEOTIDE SEQUENCE</scope>
    <source>
        <strain evidence="7">JCM 13919</strain>
    </source>
</reference>
<protein>
    <recommendedName>
        <fullName evidence="9">Eukaryotic aspartyl protease</fullName>
    </recommendedName>
</protein>
<dbReference type="RefSeq" id="WP_131777426.1">
    <property type="nucleotide sequence ID" value="NZ_BMOB01000014.1"/>
</dbReference>
<name>A0A917JZG6_9GAMM</name>
<keyword evidence="4" id="KW-0378">Hydrolase</keyword>
<gene>
    <name evidence="7" type="ORF">GCM10007966_21680</name>
</gene>
<keyword evidence="2 6" id="KW-0732">Signal</keyword>
<dbReference type="InterPro" id="IPR001461">
    <property type="entry name" value="Aspartic_peptidase_A1"/>
</dbReference>
<dbReference type="GO" id="GO:0004190">
    <property type="term" value="F:aspartic-type endopeptidase activity"/>
    <property type="evidence" value="ECO:0007669"/>
    <property type="project" value="UniProtKB-KW"/>
</dbReference>
<dbReference type="OrthoDB" id="5632194at2"/>
<dbReference type="InterPro" id="IPR021109">
    <property type="entry name" value="Peptidase_aspartic_dom_sf"/>
</dbReference>
<organism evidence="7 8">
    <name type="scientific">Legionella impletisoli</name>
    <dbReference type="NCBI Taxonomy" id="343510"/>
    <lineage>
        <taxon>Bacteria</taxon>
        <taxon>Pseudomonadati</taxon>
        <taxon>Pseudomonadota</taxon>
        <taxon>Gammaproteobacteria</taxon>
        <taxon>Legionellales</taxon>
        <taxon>Legionellaceae</taxon>
        <taxon>Legionella</taxon>
    </lineage>
</organism>
<proteinExistence type="predicted"/>
<evidence type="ECO:0000256" key="3">
    <source>
        <dbReference type="ARBA" id="ARBA00022750"/>
    </source>
</evidence>
<sequence>MNKALAIISILFGCILSATAAVPDEGVTVPLTYYPQYGIYTAQIKVGHDPVQEVEAIVDTGSSSMVFTGDPTYCPDCKHSLTKGAIKPEKMKPTPLSKEIPLSYGSANDTATEYLAPIQVTDKKEHAIDMHIFVLKDSNQPSSILGMIHHDLREDLVKFTPFLAKLTNHFSKYKETTFVLCGEDGKSYFHVGKMNLPKPLFSSRLHESKFYEITTYGFYTQKEEPIPGSPKKEGEAIIDTGTGGFIVLTDELYKPLIKYIKDHAGKKNQDLDKKFWEQNYCIVKKDVDIEAFPTLKVGFKTLSHQTGFLTLKPTTYLNGAGCDKGYVRLVFMSGLYEGHPTAARNAHLRKAANVFPEMIIGTSVLNEHPLHIHHHDDPYVSFFNKEDFCKAEQVKKR</sequence>
<keyword evidence="1" id="KW-0645">Protease</keyword>
<evidence type="ECO:0008006" key="9">
    <source>
        <dbReference type="Google" id="ProtNLM"/>
    </source>
</evidence>
<dbReference type="SUPFAM" id="SSF50630">
    <property type="entry name" value="Acid proteases"/>
    <property type="match status" value="1"/>
</dbReference>
<feature type="chain" id="PRO_5037938766" description="Eukaryotic aspartyl protease" evidence="6">
    <location>
        <begin position="21"/>
        <end position="397"/>
    </location>
</feature>
<dbReference type="GO" id="GO:0006508">
    <property type="term" value="P:proteolysis"/>
    <property type="evidence" value="ECO:0007669"/>
    <property type="project" value="UniProtKB-KW"/>
</dbReference>
<evidence type="ECO:0000256" key="4">
    <source>
        <dbReference type="ARBA" id="ARBA00022801"/>
    </source>
</evidence>
<dbReference type="InterPro" id="IPR001969">
    <property type="entry name" value="Aspartic_peptidase_AS"/>
</dbReference>